<proteinExistence type="predicted"/>
<dbReference type="PROSITE" id="PS51819">
    <property type="entry name" value="VOC"/>
    <property type="match status" value="1"/>
</dbReference>
<keyword evidence="3" id="KW-1185">Reference proteome</keyword>
<dbReference type="Gene3D" id="3.10.180.10">
    <property type="entry name" value="2,3-Dihydroxybiphenyl 1,2-Dioxygenase, domain 1"/>
    <property type="match status" value="1"/>
</dbReference>
<sequence>MLADSDAFSGFSVDDIEAAKTFYAETLGLRVSEENGMLNLQLGGGGTVLVYPKPDHTPATFTILNFPVPDIEAAVDELVRRDVRFERYDFAEQDEKGIHRGGGPLIAWFTDPAGNVLSVLQQ</sequence>
<comment type="caution">
    <text evidence="2">The sequence shown here is derived from an EMBL/GenBank/DDBJ whole genome shotgun (WGS) entry which is preliminary data.</text>
</comment>
<protein>
    <submittedName>
        <fullName evidence="2">VOC family protein</fullName>
    </submittedName>
</protein>
<feature type="domain" description="VOC" evidence="1">
    <location>
        <begin position="5"/>
        <end position="122"/>
    </location>
</feature>
<dbReference type="Pfam" id="PF00903">
    <property type="entry name" value="Glyoxalase"/>
    <property type="match status" value="1"/>
</dbReference>
<dbReference type="EMBL" id="JADLQX010000016">
    <property type="protein sequence ID" value="MBF6300160.1"/>
    <property type="molecule type" value="Genomic_DNA"/>
</dbReference>
<evidence type="ECO:0000313" key="2">
    <source>
        <dbReference type="EMBL" id="MBF6300160.1"/>
    </source>
</evidence>
<evidence type="ECO:0000313" key="3">
    <source>
        <dbReference type="Proteomes" id="UP000702209"/>
    </source>
</evidence>
<dbReference type="InterPro" id="IPR004360">
    <property type="entry name" value="Glyas_Fos-R_dOase_dom"/>
</dbReference>
<accession>A0ABS0CU70</accession>
<gene>
    <name evidence="2" type="ORF">IU459_21810</name>
</gene>
<evidence type="ECO:0000259" key="1">
    <source>
        <dbReference type="PROSITE" id="PS51819"/>
    </source>
</evidence>
<dbReference type="CDD" id="cd06587">
    <property type="entry name" value="VOC"/>
    <property type="match status" value="1"/>
</dbReference>
<reference evidence="2 3" key="1">
    <citation type="submission" date="2020-10" db="EMBL/GenBank/DDBJ databases">
        <title>Identification of Nocardia species via Next-generation sequencing and recognition of intraspecies genetic diversity.</title>
        <authorList>
            <person name="Li P."/>
            <person name="Li P."/>
            <person name="Lu B."/>
        </authorList>
    </citation>
    <scope>NUCLEOTIDE SEQUENCE [LARGE SCALE GENOMIC DNA]</scope>
    <source>
        <strain evidence="2 3">BJ06-0157</strain>
    </source>
</reference>
<dbReference type="RefSeq" id="WP_195131406.1">
    <property type="nucleotide sequence ID" value="NZ_JADLQX010000016.1"/>
</dbReference>
<dbReference type="InterPro" id="IPR029068">
    <property type="entry name" value="Glyas_Bleomycin-R_OHBP_Dase"/>
</dbReference>
<dbReference type="InterPro" id="IPR037523">
    <property type="entry name" value="VOC_core"/>
</dbReference>
<dbReference type="SUPFAM" id="SSF54593">
    <property type="entry name" value="Glyoxalase/Bleomycin resistance protein/Dihydroxybiphenyl dioxygenase"/>
    <property type="match status" value="1"/>
</dbReference>
<name>A0ABS0CU70_9NOCA</name>
<organism evidence="2 3">
    <name type="scientific">Nocardia amamiensis</name>
    <dbReference type="NCBI Taxonomy" id="404578"/>
    <lineage>
        <taxon>Bacteria</taxon>
        <taxon>Bacillati</taxon>
        <taxon>Actinomycetota</taxon>
        <taxon>Actinomycetes</taxon>
        <taxon>Mycobacteriales</taxon>
        <taxon>Nocardiaceae</taxon>
        <taxon>Nocardia</taxon>
    </lineage>
</organism>
<dbReference type="Proteomes" id="UP000702209">
    <property type="component" value="Unassembled WGS sequence"/>
</dbReference>